<evidence type="ECO:0000256" key="1">
    <source>
        <dbReference type="ARBA" id="ARBA00010088"/>
    </source>
</evidence>
<evidence type="ECO:0000313" key="7">
    <source>
        <dbReference type="Proteomes" id="UP000021053"/>
    </source>
</evidence>
<dbReference type="GO" id="GO:0016787">
    <property type="term" value="F:hydrolase activity"/>
    <property type="evidence" value="ECO:0007669"/>
    <property type="project" value="UniProtKB-KW"/>
</dbReference>
<evidence type="ECO:0000259" key="5">
    <source>
        <dbReference type="Pfam" id="PF08386"/>
    </source>
</evidence>
<keyword evidence="7" id="KW-1185">Reference proteome</keyword>
<dbReference type="Pfam" id="PF08386">
    <property type="entry name" value="Abhydrolase_4"/>
    <property type="match status" value="1"/>
</dbReference>
<reference evidence="6 7" key="1">
    <citation type="submission" date="2013-07" db="EMBL/GenBank/DDBJ databases">
        <authorList>
            <consortium name="DOE Joint Genome Institute"/>
            <person name="Eisen J."/>
            <person name="Huntemann M."/>
            <person name="Han J."/>
            <person name="Chen A."/>
            <person name="Kyrpides N."/>
            <person name="Mavromatis K."/>
            <person name="Markowitz V."/>
            <person name="Palaniappan K."/>
            <person name="Ivanova N."/>
            <person name="Schaumberg A."/>
            <person name="Pati A."/>
            <person name="Liolios K."/>
            <person name="Nordberg H.P."/>
            <person name="Cantor M.N."/>
            <person name="Hua S.X."/>
            <person name="Woyke T."/>
        </authorList>
    </citation>
    <scope>NUCLEOTIDE SEQUENCE [LARGE SCALE GENOMIC DNA]</scope>
    <source>
        <strain evidence="6 7">DSM 44712</strain>
    </source>
</reference>
<protein>
    <submittedName>
        <fullName evidence="6">TAP-like protein</fullName>
    </submittedName>
</protein>
<dbReference type="InterPro" id="IPR029058">
    <property type="entry name" value="AB_hydrolase_fold"/>
</dbReference>
<evidence type="ECO:0000313" key="6">
    <source>
        <dbReference type="EMBL" id="EXG82581.1"/>
    </source>
</evidence>
<dbReference type="PANTHER" id="PTHR43248:SF29">
    <property type="entry name" value="TRIPEPTIDYL AMINOPEPTIDASE"/>
    <property type="match status" value="1"/>
</dbReference>
<dbReference type="PATRIC" id="fig|927661.3.peg.3740"/>
<dbReference type="OrthoDB" id="4447445at2"/>
<organism evidence="6 7">
    <name type="scientific">Cryptosporangium arvum DSM 44712</name>
    <dbReference type="NCBI Taxonomy" id="927661"/>
    <lineage>
        <taxon>Bacteria</taxon>
        <taxon>Bacillati</taxon>
        <taxon>Actinomycetota</taxon>
        <taxon>Actinomycetes</taxon>
        <taxon>Cryptosporangiales</taxon>
        <taxon>Cryptosporangiaceae</taxon>
        <taxon>Cryptosporangium</taxon>
    </lineage>
</organism>
<sequence>MKKTLLWSTPVVVAVALAAGTPALTPTRTVEVANASLSEAPAVRWGPCPKPPAGLAVDPRQRCATVRVPLDYTKPGGKTIPIAISRIPATGKAARRGVLVLNPGGPGGEGLNLPSTFTRTAGKPVLAAYDLIGFDPRGVGHSSPVTCGLQPAELVPPYPYPDRTGSIAANVAYATSAAQRCGARSGDLLPYVTTANTARDLDRIRAALGERTISYYGTSYGSYLGAAYATLFSSRTDRLVLDSAVDPSKVWYDQFRTQSRGQAIRFPDAAAYVAANAATLRFGRTLSAVTASYTELTARLDAAPAVVPGAPVPLSGAVLRGLTTALLSSDQYFPMLGEGWRAAADLAAGHATGKQLRTLQGLFGAMNVAAASSPGVPTDNAIASAYAVACGDARWPRDLREYARNVAADRKAYPLSAGAPANLWPCAFWPTQPVGKPVAVSGRGARNILILQNERDPATPLETGRGMHRALGHRSVLVTVNAGGHVVYGSNPHGPTACASRAADTFLATGTLPHKDTRCA</sequence>
<dbReference type="AlphaFoldDB" id="A0A011AKT9"/>
<evidence type="ECO:0000256" key="2">
    <source>
        <dbReference type="ARBA" id="ARBA00022729"/>
    </source>
</evidence>
<feature type="chain" id="PRO_5001459607" evidence="4">
    <location>
        <begin position="19"/>
        <end position="520"/>
    </location>
</feature>
<dbReference type="ESTHER" id="9actn-a0a011akt9">
    <property type="family name" value="Tiancimycin-TnmK-Tripeptidase-HIP"/>
</dbReference>
<dbReference type="HOGENOM" id="CLU_013364_3_2_11"/>
<comment type="caution">
    <text evidence="6">The sequence shown here is derived from an EMBL/GenBank/DDBJ whole genome shotgun (WGS) entry which is preliminary data.</text>
</comment>
<feature type="domain" description="Peptidase S33 tripeptidyl aminopeptidase-like C-terminal" evidence="5">
    <location>
        <begin position="422"/>
        <end position="519"/>
    </location>
</feature>
<feature type="signal peptide" evidence="4">
    <location>
        <begin position="1"/>
        <end position="18"/>
    </location>
</feature>
<evidence type="ECO:0000256" key="3">
    <source>
        <dbReference type="ARBA" id="ARBA00022801"/>
    </source>
</evidence>
<name>A0A011AKT9_9ACTN</name>
<dbReference type="EMBL" id="JFBT01000001">
    <property type="protein sequence ID" value="EXG82581.1"/>
    <property type="molecule type" value="Genomic_DNA"/>
</dbReference>
<accession>A0A011AKT9</accession>
<dbReference type="RefSeq" id="WP_051570597.1">
    <property type="nucleotide sequence ID" value="NZ_KK073874.1"/>
</dbReference>
<evidence type="ECO:0000256" key="4">
    <source>
        <dbReference type="SAM" id="SignalP"/>
    </source>
</evidence>
<keyword evidence="3" id="KW-0378">Hydrolase</keyword>
<dbReference type="InterPro" id="IPR051601">
    <property type="entry name" value="Serine_prot/Carboxylest_S33"/>
</dbReference>
<dbReference type="SUPFAM" id="SSF53474">
    <property type="entry name" value="alpha/beta-Hydrolases"/>
    <property type="match status" value="1"/>
</dbReference>
<keyword evidence="2 4" id="KW-0732">Signal</keyword>
<dbReference type="Proteomes" id="UP000021053">
    <property type="component" value="Unassembled WGS sequence"/>
</dbReference>
<comment type="similarity">
    <text evidence="1">Belongs to the peptidase S33 family.</text>
</comment>
<dbReference type="InterPro" id="IPR013595">
    <property type="entry name" value="Pept_S33_TAP-like_C"/>
</dbReference>
<dbReference type="Gene3D" id="3.40.50.1820">
    <property type="entry name" value="alpha/beta hydrolase"/>
    <property type="match status" value="1"/>
</dbReference>
<gene>
    <name evidence="6" type="ORF">CryarDRAFT_3773</name>
</gene>
<dbReference type="PANTHER" id="PTHR43248">
    <property type="entry name" value="2-SUCCINYL-6-HYDROXY-2,4-CYCLOHEXADIENE-1-CARBOXYLATE SYNTHASE"/>
    <property type="match status" value="1"/>
</dbReference>
<proteinExistence type="inferred from homology"/>